<dbReference type="Gene3D" id="4.10.320.10">
    <property type="entry name" value="E3-binding domain"/>
    <property type="match status" value="1"/>
</dbReference>
<evidence type="ECO:0000256" key="1">
    <source>
        <dbReference type="ARBA" id="ARBA00007317"/>
    </source>
</evidence>
<dbReference type="SUPFAM" id="SSF51230">
    <property type="entry name" value="Single hybrid motif"/>
    <property type="match status" value="1"/>
</dbReference>
<evidence type="ECO:0000256" key="7">
    <source>
        <dbReference type="SAM" id="MobiDB-lite"/>
    </source>
</evidence>
<feature type="domain" description="Lipoyl-binding" evidence="9">
    <location>
        <begin position="58"/>
        <end position="134"/>
    </location>
</feature>
<keyword evidence="8" id="KW-1133">Transmembrane helix</keyword>
<dbReference type="InterPro" id="IPR036625">
    <property type="entry name" value="E3-bd_dom_sf"/>
</dbReference>
<dbReference type="FunFam" id="3.30.559.10:FF:000003">
    <property type="entry name" value="Acetyltransferase component of pyruvate dehydrogenase complex"/>
    <property type="match status" value="1"/>
</dbReference>
<dbReference type="FunFam" id="1.20.5.110:FF:000054">
    <property type="entry name" value="Protein transport protein BOS1"/>
    <property type="match status" value="1"/>
</dbReference>
<dbReference type="InterPro" id="IPR011053">
    <property type="entry name" value="Single_hybrid_motif"/>
</dbReference>
<feature type="region of interest" description="Disordered" evidence="7">
    <location>
        <begin position="836"/>
        <end position="874"/>
    </location>
</feature>
<comment type="caution">
    <text evidence="11">The sequence shown here is derived from an EMBL/GenBank/DDBJ whole genome shotgun (WGS) entry which is preliminary data.</text>
</comment>
<sequence length="988" mass="107561">MVASAIRMRTPSAMFMSRGAATMRRPQVSSKLQEVIQTQVPALSALSRFYASKSFPPHTLISMPALSPTMTAGNIGVWQKKAGDALQPGDVLVEIETDKAQMDFEFQDEGVLAKLLKESGEKDVSVGSPIAVLVEEGSDVSAFESFTLADAGGDKPAPAEQKEEPKSAEPQTPAPAEEAPAAQEPETSGEKLQPSLDREPSISPAAKVLALEKGVSIKGLKGTGRGGAITKEDVEKAKPATTAVSGEATFEEIPVSSMRKTIANRLKQSMTENPHYFVSTTLSVTKLMKLRQALNASADGQYKLSVNDFLVKACAVALLKVPQVNSSWREENGQAVIRQHKTADISVAVSTPTGLITPVVKNVQGLGLSSISKQVKDLGKRARENKLKPEEYQGGTFTISNMGMNAAVERFTAVINPPQAGILAVGTTRKVAIPVETEEGTVTEWDDQIIVTGSFDHKVVDGAVGGEWIKELKKVVENPLELLLFLGINPSIFPRTLSFPHHVSSYLLITSRATCLTPTQLQRAPSSPPRMRDRAPPVGGIYRDESESTASLVDVDGPHVQTVESDFLKHDVQTTTQAERIDREAEEKEKREDEEKKKARSQRARSSGICANTSNPVFIANAAIATVVGAGLGFGAYKQHARGNLSWELVGLSAGAVGIFGAVDYFVSNALYLKAVNYVRMGPNKTIWPPVGSDDDHLGVCGKKVTSSGGYYFLLILLAVLVLLPFPDLPGIEAIQDSNLYQALNNMNSLFNSALKQSSSIRRDLDTFSQSPTTSSPALQGQLAASLASLSRTVDDYSALSKKELIPEKQQKAFDRIKNFRNELMDYRTQFDRLRKEREDAQSVTNHNELLGRRPHHAATPENPYAQSSLPQGTSAFAPSSSGLGFGASPADYDRETNALREQFFFSNTHNQLDDFLDRGRAVLADLGQQREVLKGTQRRLYSVANTLGISGDTIRMVERRARQDKWIFWGGVVIFFLFCWAVLHFLR</sequence>
<comment type="function">
    <text evidence="6">The pyruvate dehydrogenase complex catalyzes the overall conversion of pyruvate to acetyl-CoA and CO(2).</text>
</comment>
<dbReference type="GO" id="GO:0005739">
    <property type="term" value="C:mitochondrion"/>
    <property type="evidence" value="ECO:0007669"/>
    <property type="project" value="UniProtKB-SubCell"/>
</dbReference>
<dbReference type="PROSITE" id="PS50968">
    <property type="entry name" value="BIOTINYL_LIPOYL"/>
    <property type="match status" value="1"/>
</dbReference>
<evidence type="ECO:0000256" key="5">
    <source>
        <dbReference type="ARBA" id="ARBA00023315"/>
    </source>
</evidence>
<dbReference type="FunFam" id="2.40.50.100:FF:000010">
    <property type="entry name" value="Acetyltransferase component of pyruvate dehydrogenase complex"/>
    <property type="match status" value="1"/>
</dbReference>
<dbReference type="InterPro" id="IPR003016">
    <property type="entry name" value="2-oxoA_DH_lipoyl-BS"/>
</dbReference>
<dbReference type="Pfam" id="PF00364">
    <property type="entry name" value="Biotin_lipoyl"/>
    <property type="match status" value="1"/>
</dbReference>
<keyword evidence="2 6" id="KW-0808">Transferase</keyword>
<comment type="similarity">
    <text evidence="1 6">Belongs to the 2-oxoacid dehydrogenase family.</text>
</comment>
<dbReference type="InterPro" id="IPR023213">
    <property type="entry name" value="CAT-like_dom_sf"/>
</dbReference>
<feature type="region of interest" description="Disordered" evidence="7">
    <location>
        <begin position="149"/>
        <end position="200"/>
    </location>
</feature>
<dbReference type="CDD" id="cd15863">
    <property type="entry name" value="SNARE_GS27"/>
    <property type="match status" value="1"/>
</dbReference>
<dbReference type="GO" id="GO:0045254">
    <property type="term" value="C:pyruvate dehydrogenase complex"/>
    <property type="evidence" value="ECO:0007669"/>
    <property type="project" value="UniProtKB-UniRule"/>
</dbReference>
<dbReference type="FunFam" id="4.10.320.10:FF:000010">
    <property type="entry name" value="Acetyltransferase component of pyruvate dehydrogenase complex"/>
    <property type="match status" value="1"/>
</dbReference>
<evidence type="ECO:0000256" key="8">
    <source>
        <dbReference type="SAM" id="Phobius"/>
    </source>
</evidence>
<dbReference type="Gene3D" id="1.20.5.110">
    <property type="match status" value="1"/>
</dbReference>
<keyword evidence="8" id="KW-0812">Transmembrane</keyword>
<evidence type="ECO:0000256" key="4">
    <source>
        <dbReference type="ARBA" id="ARBA00022946"/>
    </source>
</evidence>
<organism evidence="11 12">
    <name type="scientific">Penicillium nalgiovense</name>
    <dbReference type="NCBI Taxonomy" id="60175"/>
    <lineage>
        <taxon>Eukaryota</taxon>
        <taxon>Fungi</taxon>
        <taxon>Dikarya</taxon>
        <taxon>Ascomycota</taxon>
        <taxon>Pezizomycotina</taxon>
        <taxon>Eurotiomycetes</taxon>
        <taxon>Eurotiomycetidae</taxon>
        <taxon>Eurotiales</taxon>
        <taxon>Aspergillaceae</taxon>
        <taxon>Penicillium</taxon>
    </lineage>
</organism>
<dbReference type="EC" id="2.3.1.12" evidence="6"/>
<proteinExistence type="inferred from homology"/>
<reference evidence="11" key="1">
    <citation type="submission" date="2021-07" db="EMBL/GenBank/DDBJ databases">
        <authorList>
            <person name="Branca A.L. A."/>
        </authorList>
    </citation>
    <scope>NUCLEOTIDE SEQUENCE</scope>
</reference>
<gene>
    <name evidence="11" type="ORF">PNAL_LOCUS5018</name>
</gene>
<comment type="cofactor">
    <cofactor evidence="6">
        <name>(R)-lipoate</name>
        <dbReference type="ChEBI" id="CHEBI:83088"/>
    </cofactor>
    <text evidence="6">Binds 1 lipoyl cofactor covalently.</text>
</comment>
<dbReference type="Pfam" id="PF00198">
    <property type="entry name" value="2-oxoacid_dh"/>
    <property type="match status" value="1"/>
</dbReference>
<name>A0A9W4HT70_PENNA</name>
<feature type="transmembrane region" description="Helical" evidence="8">
    <location>
        <begin position="709"/>
        <end position="726"/>
    </location>
</feature>
<keyword evidence="5 6" id="KW-0012">Acyltransferase</keyword>
<dbReference type="InterPro" id="IPR006257">
    <property type="entry name" value="LAT1"/>
</dbReference>
<keyword evidence="8" id="KW-0472">Membrane</keyword>
<feature type="compositionally biased region" description="Low complexity" evidence="7">
    <location>
        <begin position="168"/>
        <end position="186"/>
    </location>
</feature>
<dbReference type="PROSITE" id="PS00189">
    <property type="entry name" value="LIPOYL"/>
    <property type="match status" value="1"/>
</dbReference>
<dbReference type="AlphaFoldDB" id="A0A9W4HT70"/>
<dbReference type="SUPFAM" id="SSF47005">
    <property type="entry name" value="Peripheral subunit-binding domain of 2-oxo acid dehydrogenase complex"/>
    <property type="match status" value="1"/>
</dbReference>
<dbReference type="Proteomes" id="UP001153461">
    <property type="component" value="Unassembled WGS sequence"/>
</dbReference>
<dbReference type="EMBL" id="CAJVNV010000221">
    <property type="protein sequence ID" value="CAG8112369.1"/>
    <property type="molecule type" value="Genomic_DNA"/>
</dbReference>
<dbReference type="PANTHER" id="PTHR23151">
    <property type="entry name" value="DIHYDROLIPOAMIDE ACETYL/SUCCINYL-TRANSFERASE-RELATED"/>
    <property type="match status" value="1"/>
</dbReference>
<dbReference type="CDD" id="cd06849">
    <property type="entry name" value="lipoyl_domain"/>
    <property type="match status" value="1"/>
</dbReference>
<feature type="compositionally biased region" description="Polar residues" evidence="7">
    <location>
        <begin position="865"/>
        <end position="874"/>
    </location>
</feature>
<dbReference type="GO" id="GO:0004742">
    <property type="term" value="F:dihydrolipoyllysine-residue acetyltransferase activity"/>
    <property type="evidence" value="ECO:0007669"/>
    <property type="project" value="UniProtKB-UniRule"/>
</dbReference>
<evidence type="ECO:0000313" key="11">
    <source>
        <dbReference type="EMBL" id="CAG8112369.1"/>
    </source>
</evidence>
<keyword evidence="4" id="KW-0809">Transit peptide</keyword>
<accession>A0A9W4HT70</accession>
<dbReference type="SUPFAM" id="SSF58038">
    <property type="entry name" value="SNARE fusion complex"/>
    <property type="match status" value="1"/>
</dbReference>
<dbReference type="SUPFAM" id="SSF52777">
    <property type="entry name" value="CoA-dependent acyltransferases"/>
    <property type="match status" value="1"/>
</dbReference>
<comment type="subcellular location">
    <subcellularLocation>
        <location evidence="6">Mitochondrion</location>
    </subcellularLocation>
</comment>
<comment type="catalytic activity">
    <reaction evidence="6">
        <text>N(6)-[(R)-dihydrolipoyl]-L-lysyl-[protein] + acetyl-CoA = N(6)-[(R)-S(8)-acetyldihydrolipoyl]-L-lysyl-[protein] + CoA</text>
        <dbReference type="Rhea" id="RHEA:17017"/>
        <dbReference type="Rhea" id="RHEA-COMP:10475"/>
        <dbReference type="Rhea" id="RHEA-COMP:10478"/>
        <dbReference type="ChEBI" id="CHEBI:57287"/>
        <dbReference type="ChEBI" id="CHEBI:57288"/>
        <dbReference type="ChEBI" id="CHEBI:83100"/>
        <dbReference type="ChEBI" id="CHEBI:83111"/>
        <dbReference type="EC" id="2.3.1.12"/>
    </reaction>
</comment>
<evidence type="ECO:0000256" key="2">
    <source>
        <dbReference type="ARBA" id="ARBA00022679"/>
    </source>
</evidence>
<dbReference type="Gene3D" id="2.40.50.100">
    <property type="match status" value="1"/>
</dbReference>
<feature type="transmembrane region" description="Helical" evidence="8">
    <location>
        <begin position="967"/>
        <end position="987"/>
    </location>
</feature>
<dbReference type="PROSITE" id="PS51826">
    <property type="entry name" value="PSBD"/>
    <property type="match status" value="1"/>
</dbReference>
<feature type="region of interest" description="Disordered" evidence="7">
    <location>
        <begin position="564"/>
        <end position="606"/>
    </location>
</feature>
<dbReference type="PANTHER" id="PTHR23151:SF90">
    <property type="entry name" value="DIHYDROLIPOYLLYSINE-RESIDUE ACETYLTRANSFERASE COMPONENT OF PYRUVATE DEHYDROGENASE COMPLEX, MITOCHONDRIAL-RELATED"/>
    <property type="match status" value="1"/>
</dbReference>
<evidence type="ECO:0000256" key="3">
    <source>
        <dbReference type="ARBA" id="ARBA00022823"/>
    </source>
</evidence>
<feature type="compositionally biased region" description="Basic and acidic residues" evidence="7">
    <location>
        <begin position="579"/>
        <end position="597"/>
    </location>
</feature>
<protein>
    <recommendedName>
        <fullName evidence="6">Acetyltransferase component of pyruvate dehydrogenase complex</fullName>
        <ecNumber evidence="6">2.3.1.12</ecNumber>
    </recommendedName>
</protein>
<dbReference type="InterPro" id="IPR004167">
    <property type="entry name" value="PSBD"/>
</dbReference>
<evidence type="ECO:0000313" key="12">
    <source>
        <dbReference type="Proteomes" id="UP001153461"/>
    </source>
</evidence>
<dbReference type="InterPro" id="IPR001078">
    <property type="entry name" value="2-oxoacid_DH_actylTfrase"/>
</dbReference>
<dbReference type="Gene3D" id="3.30.559.10">
    <property type="entry name" value="Chloramphenicol acetyltransferase-like domain"/>
    <property type="match status" value="1"/>
</dbReference>
<dbReference type="InterPro" id="IPR045257">
    <property type="entry name" value="E2/Pdx1"/>
</dbReference>
<dbReference type="NCBIfam" id="TIGR01349">
    <property type="entry name" value="PDHac_trf_mito"/>
    <property type="match status" value="1"/>
</dbReference>
<evidence type="ECO:0000256" key="6">
    <source>
        <dbReference type="RuleBase" id="RU361137"/>
    </source>
</evidence>
<feature type="transmembrane region" description="Helical" evidence="8">
    <location>
        <begin position="649"/>
        <end position="667"/>
    </location>
</feature>
<dbReference type="OrthoDB" id="3944408at2759"/>
<dbReference type="Pfam" id="PF02817">
    <property type="entry name" value="E3_binding"/>
    <property type="match status" value="1"/>
</dbReference>
<dbReference type="GO" id="GO:0006086">
    <property type="term" value="P:pyruvate decarboxylation to acetyl-CoA"/>
    <property type="evidence" value="ECO:0007669"/>
    <property type="project" value="InterPro"/>
</dbReference>
<evidence type="ECO:0000259" key="10">
    <source>
        <dbReference type="PROSITE" id="PS51826"/>
    </source>
</evidence>
<dbReference type="Pfam" id="PF12352">
    <property type="entry name" value="V-SNARE_C"/>
    <property type="match status" value="1"/>
</dbReference>
<keyword evidence="3 6" id="KW-0450">Lipoyl</keyword>
<dbReference type="InterPro" id="IPR000089">
    <property type="entry name" value="Biotin_lipoyl"/>
</dbReference>
<feature type="domain" description="Peripheral subunit-binding (PSBD)" evidence="10">
    <location>
        <begin position="201"/>
        <end position="238"/>
    </location>
</feature>
<feature type="transmembrane region" description="Helical" evidence="8">
    <location>
        <begin position="617"/>
        <end position="637"/>
    </location>
</feature>
<evidence type="ECO:0000259" key="9">
    <source>
        <dbReference type="PROSITE" id="PS50968"/>
    </source>
</evidence>